<feature type="region of interest" description="Disordered" evidence="1">
    <location>
        <begin position="711"/>
        <end position="735"/>
    </location>
</feature>
<protein>
    <submittedName>
        <fullName evidence="3">DEAD/DEAH box helicase family protein</fullName>
    </submittedName>
</protein>
<dbReference type="Pfam" id="PF13245">
    <property type="entry name" value="AAA_19"/>
    <property type="match status" value="1"/>
</dbReference>
<feature type="region of interest" description="Disordered" evidence="1">
    <location>
        <begin position="1"/>
        <end position="22"/>
    </location>
</feature>
<name>A0ABN2J734_9ACTN</name>
<dbReference type="SUPFAM" id="SSF52540">
    <property type="entry name" value="P-loop containing nucleoside triphosphate hydrolases"/>
    <property type="match status" value="1"/>
</dbReference>
<comment type="caution">
    <text evidence="3">The sequence shown here is derived from an EMBL/GenBank/DDBJ whole genome shotgun (WGS) entry which is preliminary data.</text>
</comment>
<dbReference type="InterPro" id="IPR014001">
    <property type="entry name" value="Helicase_ATP-bd"/>
</dbReference>
<feature type="region of interest" description="Disordered" evidence="1">
    <location>
        <begin position="92"/>
        <end position="113"/>
    </location>
</feature>
<dbReference type="Gene3D" id="3.40.50.300">
    <property type="entry name" value="P-loop containing nucleotide triphosphate hydrolases"/>
    <property type="match status" value="1"/>
</dbReference>
<dbReference type="RefSeq" id="WP_344164945.1">
    <property type="nucleotide sequence ID" value="NZ_BAAANF010000031.1"/>
</dbReference>
<keyword evidence="3" id="KW-0347">Helicase</keyword>
<reference evidence="3 4" key="1">
    <citation type="journal article" date="2019" name="Int. J. Syst. Evol. Microbiol.">
        <title>The Global Catalogue of Microorganisms (GCM) 10K type strain sequencing project: providing services to taxonomists for standard genome sequencing and annotation.</title>
        <authorList>
            <consortium name="The Broad Institute Genomics Platform"/>
            <consortium name="The Broad Institute Genome Sequencing Center for Infectious Disease"/>
            <person name="Wu L."/>
            <person name="Ma J."/>
        </authorList>
    </citation>
    <scope>NUCLEOTIDE SEQUENCE [LARGE SCALE GENOMIC DNA]</scope>
    <source>
        <strain evidence="3 4">JCM 14307</strain>
    </source>
</reference>
<evidence type="ECO:0000313" key="4">
    <source>
        <dbReference type="Proteomes" id="UP001500280"/>
    </source>
</evidence>
<feature type="domain" description="Helicase ATP-binding" evidence="2">
    <location>
        <begin position="110"/>
        <end position="280"/>
    </location>
</feature>
<dbReference type="GO" id="GO:0004386">
    <property type="term" value="F:helicase activity"/>
    <property type="evidence" value="ECO:0007669"/>
    <property type="project" value="UniProtKB-KW"/>
</dbReference>
<feature type="compositionally biased region" description="Polar residues" evidence="1">
    <location>
        <begin position="1"/>
        <end position="10"/>
    </location>
</feature>
<evidence type="ECO:0000256" key="1">
    <source>
        <dbReference type="SAM" id="MobiDB-lite"/>
    </source>
</evidence>
<gene>
    <name evidence="3" type="ORF">GCM10009745_80310</name>
</gene>
<feature type="compositionally biased region" description="Basic and acidic residues" evidence="1">
    <location>
        <begin position="92"/>
        <end position="105"/>
    </location>
</feature>
<organism evidence="3 4">
    <name type="scientific">Kribbella yunnanensis</name>
    <dbReference type="NCBI Taxonomy" id="190194"/>
    <lineage>
        <taxon>Bacteria</taxon>
        <taxon>Bacillati</taxon>
        <taxon>Actinomycetota</taxon>
        <taxon>Actinomycetes</taxon>
        <taxon>Propionibacteriales</taxon>
        <taxon>Kribbellaceae</taxon>
        <taxon>Kribbella</taxon>
    </lineage>
</organism>
<sequence length="735" mass="82137">MTTDSWNKGTGSAPRRAGSAWSAEDTATLIEGLRRGVALQALAGALQRTPGALRARCQVLLPPQLRPASWTDAEAALRRHLAANPKFAIAADRPRASSQRVDHGRAATGSLPPLSGEQQRMIDAVRSGQDVIVDATVGSGKTTAIQALCTEVGRDRKVLYLTYSKLLKADARRRVKHAKVQNYHGIVYPALVEAGIKCGVGESVRRFNMAFAALRPPLPRYDLLVVDEYQDINDEYAQLLRNIKSLNPAMQTVLVGDLAQKVHSNTTLEVQGFTREITRQAELLPFTQSFRAGQELGTLLSEAWNKPVVGVNPTQTIRYVSYYEALDLMKEKQPGDLLCLGSRNGQMAEALNHLERNQAEVFNKDTVYASIRDGDTNVTYNDDTAVFTTFDSSKGLERPTSVVFDYDESMWDLRCGFPNVDTTVMRNVFLVAASRGKDEVVFVRREHARRQATSIGFIPVQRLTQLQTDARPTYDQPLLASDCFDFTYAENLQACVDLLDRRRLDDGSGEEITIDRVDGLIDLSPVVGHYQEAVFFDSYTPAREVMLNPKPIAKQLRAKLTDDPWHDALLLTAVDTDQMRYAEQVTRKVSTEVRNALTRRLATQLPRDCEAQSPMNLSGAATTPSAETPVTFVGVADAIHNNQIFELKFVSELDRAMFLQLALYLVMGDHPSGVLWNTRTDERWAVQVPDRERFMHAVIRCVTKQHYEEFRTTPQRSEPSGRLRRITDGLLGRLR</sequence>
<keyword evidence="3" id="KW-0378">Hydrolase</keyword>
<dbReference type="PANTHER" id="PTHR11070:SF2">
    <property type="entry name" value="ATP-DEPENDENT DNA HELICASE SRS2"/>
    <property type="match status" value="1"/>
</dbReference>
<dbReference type="SMART" id="SM00487">
    <property type="entry name" value="DEXDc"/>
    <property type="match status" value="1"/>
</dbReference>
<keyword evidence="4" id="KW-1185">Reference proteome</keyword>
<evidence type="ECO:0000259" key="2">
    <source>
        <dbReference type="SMART" id="SM00487"/>
    </source>
</evidence>
<dbReference type="EMBL" id="BAAANF010000031">
    <property type="protein sequence ID" value="GAA1719270.1"/>
    <property type="molecule type" value="Genomic_DNA"/>
</dbReference>
<proteinExistence type="predicted"/>
<dbReference type="InterPro" id="IPR027417">
    <property type="entry name" value="P-loop_NTPase"/>
</dbReference>
<dbReference type="Proteomes" id="UP001500280">
    <property type="component" value="Unassembled WGS sequence"/>
</dbReference>
<accession>A0ABN2J734</accession>
<dbReference type="InterPro" id="IPR000212">
    <property type="entry name" value="DNA_helicase_UvrD/REP"/>
</dbReference>
<keyword evidence="3" id="KW-0067">ATP-binding</keyword>
<dbReference type="PANTHER" id="PTHR11070">
    <property type="entry name" value="UVRD / RECB / PCRA DNA HELICASE FAMILY MEMBER"/>
    <property type="match status" value="1"/>
</dbReference>
<keyword evidence="3" id="KW-0547">Nucleotide-binding</keyword>
<evidence type="ECO:0000313" key="3">
    <source>
        <dbReference type="EMBL" id="GAA1719270.1"/>
    </source>
</evidence>